<feature type="region of interest" description="Disordered" evidence="1">
    <location>
        <begin position="29"/>
        <end position="80"/>
    </location>
</feature>
<dbReference type="EMBL" id="MU004237">
    <property type="protein sequence ID" value="KAF2667892.1"/>
    <property type="molecule type" value="Genomic_DNA"/>
</dbReference>
<dbReference type="OrthoDB" id="4770388at2759"/>
<organism evidence="2 3">
    <name type="scientific">Microthyrium microscopicum</name>
    <dbReference type="NCBI Taxonomy" id="703497"/>
    <lineage>
        <taxon>Eukaryota</taxon>
        <taxon>Fungi</taxon>
        <taxon>Dikarya</taxon>
        <taxon>Ascomycota</taxon>
        <taxon>Pezizomycotina</taxon>
        <taxon>Dothideomycetes</taxon>
        <taxon>Dothideomycetes incertae sedis</taxon>
        <taxon>Microthyriales</taxon>
        <taxon>Microthyriaceae</taxon>
        <taxon>Microthyrium</taxon>
    </lineage>
</organism>
<feature type="compositionally biased region" description="Basic residues" evidence="1">
    <location>
        <begin position="40"/>
        <end position="50"/>
    </location>
</feature>
<proteinExistence type="predicted"/>
<dbReference type="Proteomes" id="UP000799302">
    <property type="component" value="Unassembled WGS sequence"/>
</dbReference>
<keyword evidence="3" id="KW-1185">Reference proteome</keyword>
<reference evidence="2" key="1">
    <citation type="journal article" date="2020" name="Stud. Mycol.">
        <title>101 Dothideomycetes genomes: a test case for predicting lifestyles and emergence of pathogens.</title>
        <authorList>
            <person name="Haridas S."/>
            <person name="Albert R."/>
            <person name="Binder M."/>
            <person name="Bloem J."/>
            <person name="Labutti K."/>
            <person name="Salamov A."/>
            <person name="Andreopoulos B."/>
            <person name="Baker S."/>
            <person name="Barry K."/>
            <person name="Bills G."/>
            <person name="Bluhm B."/>
            <person name="Cannon C."/>
            <person name="Castanera R."/>
            <person name="Culley D."/>
            <person name="Daum C."/>
            <person name="Ezra D."/>
            <person name="Gonzalez J."/>
            <person name="Henrissat B."/>
            <person name="Kuo A."/>
            <person name="Liang C."/>
            <person name="Lipzen A."/>
            <person name="Lutzoni F."/>
            <person name="Magnuson J."/>
            <person name="Mondo S."/>
            <person name="Nolan M."/>
            <person name="Ohm R."/>
            <person name="Pangilinan J."/>
            <person name="Park H.-J."/>
            <person name="Ramirez L."/>
            <person name="Alfaro M."/>
            <person name="Sun H."/>
            <person name="Tritt A."/>
            <person name="Yoshinaga Y."/>
            <person name="Zwiers L.-H."/>
            <person name="Turgeon B."/>
            <person name="Goodwin S."/>
            <person name="Spatafora J."/>
            <person name="Crous P."/>
            <person name="Grigoriev I."/>
        </authorList>
    </citation>
    <scope>NUCLEOTIDE SEQUENCE</scope>
    <source>
        <strain evidence="2">CBS 115976</strain>
    </source>
</reference>
<feature type="region of interest" description="Disordered" evidence="1">
    <location>
        <begin position="311"/>
        <end position="350"/>
    </location>
</feature>
<feature type="compositionally biased region" description="Polar residues" evidence="1">
    <location>
        <begin position="338"/>
        <end position="350"/>
    </location>
</feature>
<name>A0A6A6U6U2_9PEZI</name>
<dbReference type="AlphaFoldDB" id="A0A6A6U6U2"/>
<evidence type="ECO:0000313" key="2">
    <source>
        <dbReference type="EMBL" id="KAF2667892.1"/>
    </source>
</evidence>
<feature type="compositionally biased region" description="Basic residues" evidence="1">
    <location>
        <begin position="327"/>
        <end position="337"/>
    </location>
</feature>
<feature type="compositionally biased region" description="Polar residues" evidence="1">
    <location>
        <begin position="53"/>
        <end position="74"/>
    </location>
</feature>
<evidence type="ECO:0000256" key="1">
    <source>
        <dbReference type="SAM" id="MobiDB-lite"/>
    </source>
</evidence>
<sequence length="350" mass="39802">MQKAQSCKMEEMTKQEWLKDELTSTYWEHSSAQRTDSHRIKTFRLSKHKQHESATTYSPYPQSQSKMQSENSSRAPGIDFSKPLNWNDPAVIERMNIDRNRYQYSNFLNAGIIPSAVFECGIPQTGPQSTPASFQGPPCSANETHVCQLKDDDEEHLQIRYAKTINPDTGEWYCIQIMKDTGAGENWIPPWMVRGLDVEKTTIETREVQGFDGTTFRSSHMVSLQLAGKDNTVQDVDFYVAPEGFPFQGVTIGRNGPSEGHFLEQQPKNLALLVMQKTITVSLERGYPETLTDSAPCKESEKTTIQVTRLERERTATRLEQEVVQSHNRKREGRKGARTSSSKSTEWAKN</sequence>
<accession>A0A6A6U6U2</accession>
<evidence type="ECO:0000313" key="3">
    <source>
        <dbReference type="Proteomes" id="UP000799302"/>
    </source>
</evidence>
<protein>
    <submittedName>
        <fullName evidence="2">Uncharacterized protein</fullName>
    </submittedName>
</protein>
<gene>
    <name evidence="2" type="ORF">BT63DRAFT_304420</name>
</gene>
<feature type="compositionally biased region" description="Basic and acidic residues" evidence="1">
    <location>
        <begin position="311"/>
        <end position="321"/>
    </location>
</feature>